<keyword evidence="5" id="KW-0966">Cell projection</keyword>
<keyword evidence="3" id="KW-0963">Cytoplasm</keyword>
<sequence length="377" mass="44409">MEVRAPDTYALQEEEVEWKLSPVMRVALKAVFSDTMEEFAMVHKAASCGALVLQTLPAEEDSNAEKNSDTLIKELNRIFFETLVRFERCRREDYIALADGSFRKLSEEESTLRTFLEEVKKMIDVFQILEREIDVWGTFKSLRMQCDDKQTVVNMPLDMAKTIMDKDQMIKFMHEKICQTEKHFENQRMLYDEVIRRLKHEWQEARQLEQMSYKYLKASYRQRADLYSIRCDEETGALTDSAHNFRQRLNTEKRLVNETSSCLFAELDLQTNHLKYIQSLAKVEDLTSELDALTASLEKLRKDHESLKAEYAKCEQVVLDYRTAEEKRRLEEELNQKTLVAIFQVQAWWRAIIVLRGIKALQLSRAVPQPVFVEKFD</sequence>
<reference evidence="7 8" key="1">
    <citation type="journal article" date="2022" name="Front. Cell. Infect. Microbiol.">
        <title>The Genomes of Two Strains of Taenia crassiceps the Animal Model for the Study of Human Cysticercosis.</title>
        <authorList>
            <person name="Bobes R.J."/>
            <person name="Estrada K."/>
            <person name="Rios-Valencia D.G."/>
            <person name="Calderon-Gallegos A."/>
            <person name="de la Torre P."/>
            <person name="Carrero J.C."/>
            <person name="Sanchez-Flores A."/>
            <person name="Laclette J.P."/>
        </authorList>
    </citation>
    <scope>NUCLEOTIDE SEQUENCE [LARGE SCALE GENOMIC DNA]</scope>
    <source>
        <strain evidence="7">WFUcys</strain>
    </source>
</reference>
<evidence type="ECO:0000256" key="1">
    <source>
        <dbReference type="ARBA" id="ARBA00004245"/>
    </source>
</evidence>
<keyword evidence="6" id="KW-0175">Coiled coil</keyword>
<evidence type="ECO:0000256" key="2">
    <source>
        <dbReference type="ARBA" id="ARBA00004316"/>
    </source>
</evidence>
<evidence type="ECO:0000313" key="8">
    <source>
        <dbReference type="Proteomes" id="UP001651158"/>
    </source>
</evidence>
<comment type="caution">
    <text evidence="7">The sequence shown here is derived from an EMBL/GenBank/DDBJ whole genome shotgun (WGS) entry which is preliminary data.</text>
</comment>
<name>A0ABR4Q1W4_9CEST</name>
<feature type="coiled-coil region" evidence="6">
    <location>
        <begin position="283"/>
        <end position="317"/>
    </location>
</feature>
<comment type="subcellular location">
    <subcellularLocation>
        <location evidence="2">Cell projection</location>
    </subcellularLocation>
    <subcellularLocation>
        <location evidence="1">Cytoplasm</location>
        <location evidence="1">Cytoskeleton</location>
    </subcellularLocation>
</comment>
<evidence type="ECO:0000256" key="4">
    <source>
        <dbReference type="ARBA" id="ARBA00023212"/>
    </source>
</evidence>
<proteinExistence type="predicted"/>
<dbReference type="PANTHER" id="PTHR14871">
    <property type="entry name" value="DYNEIN REGULATORY COMPLEX PROTEIN 9"/>
    <property type="match status" value="1"/>
</dbReference>
<evidence type="ECO:0000313" key="7">
    <source>
        <dbReference type="EMBL" id="KAL5103552.1"/>
    </source>
</evidence>
<dbReference type="InterPro" id="IPR042618">
    <property type="entry name" value="IQCG"/>
</dbReference>
<dbReference type="PANTHER" id="PTHR14871:SF1">
    <property type="entry name" value="DYNEIN REGULATORY COMPLEX PROTEIN 9"/>
    <property type="match status" value="1"/>
</dbReference>
<evidence type="ECO:0000256" key="3">
    <source>
        <dbReference type="ARBA" id="ARBA00022490"/>
    </source>
</evidence>
<gene>
    <name evidence="7" type="ORF">TcWFU_005571</name>
</gene>
<dbReference type="Proteomes" id="UP001651158">
    <property type="component" value="Unassembled WGS sequence"/>
</dbReference>
<dbReference type="EMBL" id="JAKROA010000017">
    <property type="protein sequence ID" value="KAL5103552.1"/>
    <property type="molecule type" value="Genomic_DNA"/>
</dbReference>
<evidence type="ECO:0008006" key="9">
    <source>
        <dbReference type="Google" id="ProtNLM"/>
    </source>
</evidence>
<accession>A0ABR4Q1W4</accession>
<keyword evidence="8" id="KW-1185">Reference proteome</keyword>
<protein>
    <recommendedName>
        <fullName evidence="9">Dynein regulatory complex protein 9</fullName>
    </recommendedName>
</protein>
<keyword evidence="4" id="KW-0206">Cytoskeleton</keyword>
<evidence type="ECO:0000256" key="5">
    <source>
        <dbReference type="ARBA" id="ARBA00023273"/>
    </source>
</evidence>
<organism evidence="7 8">
    <name type="scientific">Taenia crassiceps</name>
    <dbReference type="NCBI Taxonomy" id="6207"/>
    <lineage>
        <taxon>Eukaryota</taxon>
        <taxon>Metazoa</taxon>
        <taxon>Spiralia</taxon>
        <taxon>Lophotrochozoa</taxon>
        <taxon>Platyhelminthes</taxon>
        <taxon>Cestoda</taxon>
        <taxon>Eucestoda</taxon>
        <taxon>Cyclophyllidea</taxon>
        <taxon>Taeniidae</taxon>
        <taxon>Taenia</taxon>
    </lineage>
</organism>
<evidence type="ECO:0000256" key="6">
    <source>
        <dbReference type="SAM" id="Coils"/>
    </source>
</evidence>